<dbReference type="Pfam" id="PF08386">
    <property type="entry name" value="Abhydrolase_4"/>
    <property type="match status" value="1"/>
</dbReference>
<sequence>MTRTRTARSVAASVAIAVLTLTACSPQTGQDSEPTATSEADSNVTAGTDPALADYYTQDLSWGECEYPAEDQDAAENLDCAQVKVPVDYANPGAGDTFVEVSRLSSSEDDPQGTLFLNPGGPGGSGVDMMLSAGFFASASVRDNYDIVGFDPRGVDRSDGIECLTDQEMDEWRAEPAFDPQSETVEDMRATYAEIGSKCKAKSSPVVSHMDTQSVAKDLDVMRAVFDQPATHYLGFSYGTEIGATYASLFPQRTGRFVLDGGVDPTMDERAVTLDQAKGFEENLRHWVEDCQETNNRCVVGNDGVDAGMQKIQDLLAKVAEDEITVSDGRRITPVNAVEGILVPLYSTASYPQLNSALEKALDGNFDEFMGYSDSNHGRTSSGEYTSNVSEAFTAVNCLDTVSRDVSEQDMAQAADTMEQEAPTFGPYLSYGDAACQGWPDEPVEPLDSYAADTDQPLLVVGTTHDPATPYAWSEALVDKLGNARLLTNDGWGHTAYVSGDSCIKDAVDTYLVSGAVPDEGATCGSA</sequence>
<proteinExistence type="inferred from homology"/>
<dbReference type="PANTHER" id="PTHR43248">
    <property type="entry name" value="2-SUCCINYL-6-HYDROXY-2,4-CYCLOHEXADIENE-1-CARBOXYLATE SYNTHASE"/>
    <property type="match status" value="1"/>
</dbReference>
<accession>A0ABN2Y4B9</accession>
<evidence type="ECO:0000256" key="3">
    <source>
        <dbReference type="ARBA" id="ARBA00022801"/>
    </source>
</evidence>
<dbReference type="SUPFAM" id="SSF53474">
    <property type="entry name" value="alpha/beta-Hydrolases"/>
    <property type="match status" value="1"/>
</dbReference>
<dbReference type="PANTHER" id="PTHR43248:SF29">
    <property type="entry name" value="TRIPEPTIDYL AMINOPEPTIDASE"/>
    <property type="match status" value="1"/>
</dbReference>
<evidence type="ECO:0000256" key="4">
    <source>
        <dbReference type="SAM" id="MobiDB-lite"/>
    </source>
</evidence>
<evidence type="ECO:0000259" key="7">
    <source>
        <dbReference type="Pfam" id="PF08386"/>
    </source>
</evidence>
<feature type="domain" description="AB hydrolase-1" evidence="6">
    <location>
        <begin position="114"/>
        <end position="295"/>
    </location>
</feature>
<dbReference type="Proteomes" id="UP001500166">
    <property type="component" value="Unassembled WGS sequence"/>
</dbReference>
<keyword evidence="2 5" id="KW-0732">Signal</keyword>
<dbReference type="InterPro" id="IPR000073">
    <property type="entry name" value="AB_hydrolase_1"/>
</dbReference>
<evidence type="ECO:0000256" key="2">
    <source>
        <dbReference type="ARBA" id="ARBA00022729"/>
    </source>
</evidence>
<gene>
    <name evidence="8" type="ORF">GCM10009824_22580</name>
</gene>
<dbReference type="InterPro" id="IPR029058">
    <property type="entry name" value="AB_hydrolase_fold"/>
</dbReference>
<organism evidence="8 9">
    <name type="scientific">Kocuria atrinae</name>
    <dbReference type="NCBI Taxonomy" id="592377"/>
    <lineage>
        <taxon>Bacteria</taxon>
        <taxon>Bacillati</taxon>
        <taxon>Actinomycetota</taxon>
        <taxon>Actinomycetes</taxon>
        <taxon>Micrococcales</taxon>
        <taxon>Micrococcaceae</taxon>
        <taxon>Kocuria</taxon>
    </lineage>
</organism>
<dbReference type="PROSITE" id="PS51257">
    <property type="entry name" value="PROKAR_LIPOPROTEIN"/>
    <property type="match status" value="1"/>
</dbReference>
<name>A0ABN2Y4B9_9MICC</name>
<dbReference type="Pfam" id="PF00561">
    <property type="entry name" value="Abhydrolase_1"/>
    <property type="match status" value="1"/>
</dbReference>
<protein>
    <submittedName>
        <fullName evidence="8">Alpha/beta hydrolase</fullName>
    </submittedName>
</protein>
<comment type="caution">
    <text evidence="8">The sequence shown here is derived from an EMBL/GenBank/DDBJ whole genome shotgun (WGS) entry which is preliminary data.</text>
</comment>
<keyword evidence="3 8" id="KW-0378">Hydrolase</keyword>
<evidence type="ECO:0000313" key="8">
    <source>
        <dbReference type="EMBL" id="GAA2120685.1"/>
    </source>
</evidence>
<keyword evidence="9" id="KW-1185">Reference proteome</keyword>
<evidence type="ECO:0000313" key="9">
    <source>
        <dbReference type="Proteomes" id="UP001500166"/>
    </source>
</evidence>
<reference evidence="8 9" key="1">
    <citation type="journal article" date="2019" name="Int. J. Syst. Evol. Microbiol.">
        <title>The Global Catalogue of Microorganisms (GCM) 10K type strain sequencing project: providing services to taxonomists for standard genome sequencing and annotation.</title>
        <authorList>
            <consortium name="The Broad Institute Genomics Platform"/>
            <consortium name="The Broad Institute Genome Sequencing Center for Infectious Disease"/>
            <person name="Wu L."/>
            <person name="Ma J."/>
        </authorList>
    </citation>
    <scope>NUCLEOTIDE SEQUENCE [LARGE SCALE GENOMIC DNA]</scope>
    <source>
        <strain evidence="8 9">JCM 15914</strain>
    </source>
</reference>
<feature type="region of interest" description="Disordered" evidence="4">
    <location>
        <begin position="25"/>
        <end position="49"/>
    </location>
</feature>
<evidence type="ECO:0000256" key="5">
    <source>
        <dbReference type="SAM" id="SignalP"/>
    </source>
</evidence>
<feature type="domain" description="Peptidase S33 tripeptidyl aminopeptidase-like C-terminal" evidence="7">
    <location>
        <begin position="423"/>
        <end position="524"/>
    </location>
</feature>
<dbReference type="InterPro" id="IPR051601">
    <property type="entry name" value="Serine_prot/Carboxylest_S33"/>
</dbReference>
<dbReference type="GO" id="GO:0016787">
    <property type="term" value="F:hydrolase activity"/>
    <property type="evidence" value="ECO:0007669"/>
    <property type="project" value="UniProtKB-KW"/>
</dbReference>
<dbReference type="EMBL" id="BAAAQA010000024">
    <property type="protein sequence ID" value="GAA2120685.1"/>
    <property type="molecule type" value="Genomic_DNA"/>
</dbReference>
<evidence type="ECO:0000256" key="1">
    <source>
        <dbReference type="ARBA" id="ARBA00010088"/>
    </source>
</evidence>
<dbReference type="Gene3D" id="3.40.50.1820">
    <property type="entry name" value="alpha/beta hydrolase"/>
    <property type="match status" value="1"/>
</dbReference>
<comment type="similarity">
    <text evidence="1">Belongs to the peptidase S33 family.</text>
</comment>
<dbReference type="RefSeq" id="WP_344225147.1">
    <property type="nucleotide sequence ID" value="NZ_BAAAQA010000024.1"/>
</dbReference>
<feature type="signal peptide" evidence="5">
    <location>
        <begin position="1"/>
        <end position="23"/>
    </location>
</feature>
<evidence type="ECO:0000259" key="6">
    <source>
        <dbReference type="Pfam" id="PF00561"/>
    </source>
</evidence>
<dbReference type="InterPro" id="IPR013595">
    <property type="entry name" value="Pept_S33_TAP-like_C"/>
</dbReference>
<feature type="compositionally biased region" description="Polar residues" evidence="4">
    <location>
        <begin position="25"/>
        <end position="46"/>
    </location>
</feature>
<feature type="chain" id="PRO_5046374296" evidence="5">
    <location>
        <begin position="24"/>
        <end position="527"/>
    </location>
</feature>